<dbReference type="InterPro" id="IPR001611">
    <property type="entry name" value="Leu-rich_rpt"/>
</dbReference>
<protein>
    <submittedName>
        <fullName evidence="6">Uncharacterized protein</fullName>
    </submittedName>
</protein>
<dbReference type="PROSITE" id="PS51450">
    <property type="entry name" value="LRR"/>
    <property type="match status" value="2"/>
</dbReference>
<evidence type="ECO:0000256" key="1">
    <source>
        <dbReference type="ARBA" id="ARBA00004138"/>
    </source>
</evidence>
<dbReference type="InterPro" id="IPR032675">
    <property type="entry name" value="LRR_dom_sf"/>
</dbReference>
<dbReference type="PANTHER" id="PTHR45973:SF9">
    <property type="entry name" value="LEUCINE-RICH REPEAT-CONTAINING PROTEIN 46"/>
    <property type="match status" value="1"/>
</dbReference>
<keyword evidence="4" id="KW-0969">Cilium</keyword>
<dbReference type="SMART" id="SM00365">
    <property type="entry name" value="LRR_SD22"/>
    <property type="match status" value="3"/>
</dbReference>
<comment type="caution">
    <text evidence="6">The sequence shown here is derived from an EMBL/GenBank/DDBJ whole genome shotgun (WGS) entry which is preliminary data.</text>
</comment>
<dbReference type="InterPro" id="IPR050576">
    <property type="entry name" value="Cilia_flagella_integrity"/>
</dbReference>
<sequence length="89" mass="9858">LTNLENLFLSENLIGEIKGLEPLTNLETLDLGQNKIIHIQGLESLMKLKDLWLADNLIPEKILNQLGGIDSGGCANDPIKFVQYCLVNL</sequence>
<gene>
    <name evidence="6" type="ORF">LCGC14_2323130</name>
</gene>
<evidence type="ECO:0000313" key="6">
    <source>
        <dbReference type="EMBL" id="KKL48677.1"/>
    </source>
</evidence>
<dbReference type="Gene3D" id="3.80.10.10">
    <property type="entry name" value="Ribonuclease Inhibitor"/>
    <property type="match status" value="1"/>
</dbReference>
<dbReference type="PANTHER" id="PTHR45973">
    <property type="entry name" value="PROTEIN PHOSPHATASE 1 REGULATORY SUBUNIT SDS22-RELATED"/>
    <property type="match status" value="1"/>
</dbReference>
<keyword evidence="3" id="KW-0677">Repeat</keyword>
<dbReference type="AlphaFoldDB" id="A0A0F9FBY6"/>
<proteinExistence type="predicted"/>
<organism evidence="6">
    <name type="scientific">marine sediment metagenome</name>
    <dbReference type="NCBI Taxonomy" id="412755"/>
    <lineage>
        <taxon>unclassified sequences</taxon>
        <taxon>metagenomes</taxon>
        <taxon>ecological metagenomes</taxon>
    </lineage>
</organism>
<dbReference type="Pfam" id="PF12799">
    <property type="entry name" value="LRR_4"/>
    <property type="match status" value="1"/>
</dbReference>
<accession>A0A0F9FBY6</accession>
<keyword evidence="2" id="KW-0433">Leucine-rich repeat</keyword>
<feature type="non-terminal residue" evidence="6">
    <location>
        <position position="1"/>
    </location>
</feature>
<name>A0A0F9FBY6_9ZZZZ</name>
<dbReference type="EMBL" id="LAZR01033234">
    <property type="protein sequence ID" value="KKL48677.1"/>
    <property type="molecule type" value="Genomic_DNA"/>
</dbReference>
<comment type="subcellular location">
    <subcellularLocation>
        <location evidence="1">Cell projection</location>
        <location evidence="1">Cilium</location>
    </subcellularLocation>
</comment>
<keyword evidence="5" id="KW-0966">Cell projection</keyword>
<evidence type="ECO:0000256" key="5">
    <source>
        <dbReference type="ARBA" id="ARBA00023273"/>
    </source>
</evidence>
<dbReference type="SUPFAM" id="SSF52058">
    <property type="entry name" value="L domain-like"/>
    <property type="match status" value="1"/>
</dbReference>
<evidence type="ECO:0000256" key="2">
    <source>
        <dbReference type="ARBA" id="ARBA00022614"/>
    </source>
</evidence>
<evidence type="ECO:0000256" key="3">
    <source>
        <dbReference type="ARBA" id="ARBA00022737"/>
    </source>
</evidence>
<reference evidence="6" key="1">
    <citation type="journal article" date="2015" name="Nature">
        <title>Complex archaea that bridge the gap between prokaryotes and eukaryotes.</title>
        <authorList>
            <person name="Spang A."/>
            <person name="Saw J.H."/>
            <person name="Jorgensen S.L."/>
            <person name="Zaremba-Niedzwiedzka K."/>
            <person name="Martijn J."/>
            <person name="Lind A.E."/>
            <person name="van Eijk R."/>
            <person name="Schleper C."/>
            <person name="Guy L."/>
            <person name="Ettema T.J."/>
        </authorList>
    </citation>
    <scope>NUCLEOTIDE SEQUENCE</scope>
</reference>
<dbReference type="InterPro" id="IPR025875">
    <property type="entry name" value="Leu-rich_rpt_4"/>
</dbReference>
<evidence type="ECO:0000256" key="4">
    <source>
        <dbReference type="ARBA" id="ARBA00023069"/>
    </source>
</evidence>